<comment type="subcellular location">
    <subcellularLocation>
        <location evidence="1">Membrane</location>
        <topology evidence="1">Multi-pass membrane protein</topology>
    </subcellularLocation>
</comment>
<keyword evidence="3 6" id="KW-0812">Transmembrane</keyword>
<feature type="domain" description="Major facilitator superfamily (MFS) profile" evidence="7">
    <location>
        <begin position="29"/>
        <end position="436"/>
    </location>
</feature>
<feature type="transmembrane region" description="Helical" evidence="6">
    <location>
        <begin position="120"/>
        <end position="144"/>
    </location>
</feature>
<dbReference type="OrthoDB" id="5441967at2"/>
<evidence type="ECO:0000256" key="6">
    <source>
        <dbReference type="SAM" id="Phobius"/>
    </source>
</evidence>
<keyword evidence="9" id="KW-1185">Reference proteome</keyword>
<feature type="transmembrane region" description="Helical" evidence="6">
    <location>
        <begin position="347"/>
        <end position="365"/>
    </location>
</feature>
<dbReference type="InterPro" id="IPR011701">
    <property type="entry name" value="MFS"/>
</dbReference>
<keyword evidence="5 6" id="KW-0472">Membrane</keyword>
<dbReference type="Pfam" id="PF07690">
    <property type="entry name" value="MFS_1"/>
    <property type="match status" value="1"/>
</dbReference>
<evidence type="ECO:0000256" key="3">
    <source>
        <dbReference type="ARBA" id="ARBA00022692"/>
    </source>
</evidence>
<dbReference type="InterPro" id="IPR020846">
    <property type="entry name" value="MFS_dom"/>
</dbReference>
<dbReference type="PROSITE" id="PS50850">
    <property type="entry name" value="MFS"/>
    <property type="match status" value="1"/>
</dbReference>
<evidence type="ECO:0000259" key="7">
    <source>
        <dbReference type="PROSITE" id="PS50850"/>
    </source>
</evidence>
<dbReference type="RefSeq" id="WP_094843229.1">
    <property type="nucleotide sequence ID" value="NZ_NEVS01000004.1"/>
</dbReference>
<feature type="transmembrane region" description="Helical" evidence="6">
    <location>
        <begin position="188"/>
        <end position="210"/>
    </location>
</feature>
<feature type="transmembrane region" description="Helical" evidence="6">
    <location>
        <begin position="63"/>
        <end position="83"/>
    </location>
</feature>
<feature type="transmembrane region" description="Helical" evidence="6">
    <location>
        <begin position="29"/>
        <end position="51"/>
    </location>
</feature>
<dbReference type="PANTHER" id="PTHR43791">
    <property type="entry name" value="PERMEASE-RELATED"/>
    <property type="match status" value="1"/>
</dbReference>
<proteinExistence type="predicted"/>
<evidence type="ECO:0000256" key="5">
    <source>
        <dbReference type="ARBA" id="ARBA00023136"/>
    </source>
</evidence>
<dbReference type="GO" id="GO:0022857">
    <property type="term" value="F:transmembrane transporter activity"/>
    <property type="evidence" value="ECO:0007669"/>
    <property type="project" value="InterPro"/>
</dbReference>
<dbReference type="InterPro" id="IPR036259">
    <property type="entry name" value="MFS_trans_sf"/>
</dbReference>
<keyword evidence="4 6" id="KW-1133">Transmembrane helix</keyword>
<name>A0A261UJM7_9BORD</name>
<feature type="transmembrane region" description="Helical" evidence="6">
    <location>
        <begin position="95"/>
        <end position="114"/>
    </location>
</feature>
<reference evidence="9" key="1">
    <citation type="submission" date="2017-05" db="EMBL/GenBank/DDBJ databases">
        <title>Complete and WGS of Bordetella genogroups.</title>
        <authorList>
            <person name="Spilker T."/>
            <person name="Lipuma J."/>
        </authorList>
    </citation>
    <scope>NUCLEOTIDE SEQUENCE [LARGE SCALE GENOMIC DNA]</scope>
    <source>
        <strain evidence="9">AU8856</strain>
    </source>
</reference>
<evidence type="ECO:0000256" key="4">
    <source>
        <dbReference type="ARBA" id="ARBA00022989"/>
    </source>
</evidence>
<protein>
    <recommendedName>
        <fullName evidence="7">Major facilitator superfamily (MFS) profile domain-containing protein</fullName>
    </recommendedName>
</protein>
<dbReference type="SUPFAM" id="SSF103473">
    <property type="entry name" value="MFS general substrate transporter"/>
    <property type="match status" value="1"/>
</dbReference>
<evidence type="ECO:0000256" key="1">
    <source>
        <dbReference type="ARBA" id="ARBA00004141"/>
    </source>
</evidence>
<dbReference type="GO" id="GO:0005886">
    <property type="term" value="C:plasma membrane"/>
    <property type="evidence" value="ECO:0007669"/>
    <property type="project" value="TreeGrafter"/>
</dbReference>
<gene>
    <name evidence="8" type="ORF">CAL28_21605</name>
</gene>
<feature type="transmembrane region" description="Helical" evidence="6">
    <location>
        <begin position="256"/>
        <end position="277"/>
    </location>
</feature>
<dbReference type="PANTHER" id="PTHR43791:SF36">
    <property type="entry name" value="TRANSPORTER, PUTATIVE (AFU_ORTHOLOGUE AFUA_6G08340)-RELATED"/>
    <property type="match status" value="1"/>
</dbReference>
<evidence type="ECO:0000313" key="8">
    <source>
        <dbReference type="EMBL" id="OZI61841.1"/>
    </source>
</evidence>
<organism evidence="8 9">
    <name type="scientific">Bordetella genomosp. 11</name>
    <dbReference type="NCBI Taxonomy" id="1416808"/>
    <lineage>
        <taxon>Bacteria</taxon>
        <taxon>Pseudomonadati</taxon>
        <taxon>Pseudomonadota</taxon>
        <taxon>Betaproteobacteria</taxon>
        <taxon>Burkholderiales</taxon>
        <taxon>Alcaligenaceae</taxon>
        <taxon>Bordetella</taxon>
    </lineage>
</organism>
<dbReference type="Proteomes" id="UP000215767">
    <property type="component" value="Unassembled WGS sequence"/>
</dbReference>
<feature type="transmembrane region" description="Helical" evidence="6">
    <location>
        <begin position="289"/>
        <end position="310"/>
    </location>
</feature>
<comment type="caution">
    <text evidence="8">The sequence shown here is derived from an EMBL/GenBank/DDBJ whole genome shotgun (WGS) entry which is preliminary data.</text>
</comment>
<dbReference type="CDD" id="cd17319">
    <property type="entry name" value="MFS_ExuT_GudP_like"/>
    <property type="match status" value="1"/>
</dbReference>
<dbReference type="Gene3D" id="1.20.1250.20">
    <property type="entry name" value="MFS general substrate transporter like domains"/>
    <property type="match status" value="2"/>
</dbReference>
<dbReference type="EMBL" id="NEVS01000004">
    <property type="protein sequence ID" value="OZI61841.1"/>
    <property type="molecule type" value="Genomic_DNA"/>
</dbReference>
<accession>A0A261UJM7</accession>
<feature type="transmembrane region" description="Helical" evidence="6">
    <location>
        <begin position="156"/>
        <end position="176"/>
    </location>
</feature>
<dbReference type="AlphaFoldDB" id="A0A261UJM7"/>
<sequence>MVHNGNNSPGGNAIPPHDKALIAKAARRLIPLIMILYVVAYLDRVNISFAALQMNADLGLSNAVYGFGASMFFISYFLFEVPSNLILDKVGPRRWIARIMITWGIVSACMAFVQGEKSFYVLRFLLGVAEAGFFPGIVMYISYWFPKSYRARFTSIFMMSIPVSGLIGSPISGYILDGLNGVGGLAGWKWMFIIEALPAVVLGVACLWLLTDRPSKAAWLTPSERERLETILAEERRNLEAVRKYKLSEAFTSPGVLLLAGILFCIVFGVTGIAFFLPQIIKSFGYSNTAVGFLSVLPFLAGVCAMYLWARHSDMKGEKIRHLGAALALAGAGFIFTTFVLGNHTAALIGLIVSAAGVYAANTMLWTLPTSLLTGTAAAAAVALINSLANLSGVIAPPLLGWSRDVTGGFAATGAIFAGFVILGALLTWAFSRTELARGERIDKEKEPHAIAAHRRSA</sequence>
<feature type="transmembrane region" description="Helical" evidence="6">
    <location>
        <begin position="372"/>
        <end position="389"/>
    </location>
</feature>
<dbReference type="FunFam" id="1.20.1250.20:FF:000018">
    <property type="entry name" value="MFS transporter permease"/>
    <property type="match status" value="1"/>
</dbReference>
<keyword evidence="2" id="KW-0813">Transport</keyword>
<evidence type="ECO:0000256" key="2">
    <source>
        <dbReference type="ARBA" id="ARBA00022448"/>
    </source>
</evidence>
<feature type="transmembrane region" description="Helical" evidence="6">
    <location>
        <begin position="322"/>
        <end position="341"/>
    </location>
</feature>
<evidence type="ECO:0000313" key="9">
    <source>
        <dbReference type="Proteomes" id="UP000215767"/>
    </source>
</evidence>
<feature type="transmembrane region" description="Helical" evidence="6">
    <location>
        <begin position="409"/>
        <end position="431"/>
    </location>
</feature>